<feature type="transmembrane region" description="Helical" evidence="1">
    <location>
        <begin position="9"/>
        <end position="31"/>
    </location>
</feature>
<dbReference type="HOGENOM" id="CLU_1856560_0_0_1"/>
<dbReference type="Proteomes" id="UP000054279">
    <property type="component" value="Unassembled WGS sequence"/>
</dbReference>
<keyword evidence="1" id="KW-1133">Transmembrane helix</keyword>
<evidence type="ECO:0000313" key="2">
    <source>
        <dbReference type="EMBL" id="KIJ34693.1"/>
    </source>
</evidence>
<evidence type="ECO:0000256" key="1">
    <source>
        <dbReference type="SAM" id="Phobius"/>
    </source>
</evidence>
<evidence type="ECO:0000313" key="3">
    <source>
        <dbReference type="Proteomes" id="UP000054279"/>
    </source>
</evidence>
<keyword evidence="3" id="KW-1185">Reference proteome</keyword>
<gene>
    <name evidence="2" type="ORF">M422DRAFT_51921</name>
</gene>
<reference evidence="2 3" key="1">
    <citation type="submission" date="2014-06" db="EMBL/GenBank/DDBJ databases">
        <title>Evolutionary Origins and Diversification of the Mycorrhizal Mutualists.</title>
        <authorList>
            <consortium name="DOE Joint Genome Institute"/>
            <consortium name="Mycorrhizal Genomics Consortium"/>
            <person name="Kohler A."/>
            <person name="Kuo A."/>
            <person name="Nagy L.G."/>
            <person name="Floudas D."/>
            <person name="Copeland A."/>
            <person name="Barry K.W."/>
            <person name="Cichocki N."/>
            <person name="Veneault-Fourrey C."/>
            <person name="LaButti K."/>
            <person name="Lindquist E.A."/>
            <person name="Lipzen A."/>
            <person name="Lundell T."/>
            <person name="Morin E."/>
            <person name="Murat C."/>
            <person name="Riley R."/>
            <person name="Ohm R."/>
            <person name="Sun H."/>
            <person name="Tunlid A."/>
            <person name="Henrissat B."/>
            <person name="Grigoriev I.V."/>
            <person name="Hibbett D.S."/>
            <person name="Martin F."/>
        </authorList>
    </citation>
    <scope>NUCLEOTIDE SEQUENCE [LARGE SCALE GENOMIC DNA]</scope>
    <source>
        <strain evidence="2 3">SS14</strain>
    </source>
</reference>
<feature type="transmembrane region" description="Helical" evidence="1">
    <location>
        <begin position="51"/>
        <end position="77"/>
    </location>
</feature>
<dbReference type="EMBL" id="KN837197">
    <property type="protein sequence ID" value="KIJ34693.1"/>
    <property type="molecule type" value="Genomic_DNA"/>
</dbReference>
<keyword evidence="1" id="KW-0812">Transmembrane</keyword>
<name>A0A0C9TWC8_SPHS4</name>
<keyword evidence="1" id="KW-0472">Membrane</keyword>
<organism evidence="2 3">
    <name type="scientific">Sphaerobolus stellatus (strain SS14)</name>
    <dbReference type="NCBI Taxonomy" id="990650"/>
    <lineage>
        <taxon>Eukaryota</taxon>
        <taxon>Fungi</taxon>
        <taxon>Dikarya</taxon>
        <taxon>Basidiomycota</taxon>
        <taxon>Agaricomycotina</taxon>
        <taxon>Agaricomycetes</taxon>
        <taxon>Phallomycetidae</taxon>
        <taxon>Geastrales</taxon>
        <taxon>Sphaerobolaceae</taxon>
        <taxon>Sphaerobolus</taxon>
    </lineage>
</organism>
<sequence>MNVYLCIRILLHSLLFITNLLALTAAAWSIHSAKKVGEKGSRIIAEPLFSVSPGAVLVLLGGIAYGFVETMLWVSACMSHPRWSRMRAELFLLVGLGGFQTSASRRYCDYGKSCTIRVQGSDFLCIRPYSLLAGCLHE</sequence>
<accession>A0A0C9TWC8</accession>
<dbReference type="AlphaFoldDB" id="A0A0C9TWC8"/>
<proteinExistence type="predicted"/>
<protein>
    <submittedName>
        <fullName evidence="2">Uncharacterized protein</fullName>
    </submittedName>
</protein>